<dbReference type="Proteomes" id="UP000235145">
    <property type="component" value="Unassembled WGS sequence"/>
</dbReference>
<accession>A0A9R1WN83</accession>
<name>A0A9R1WN83_LACSA</name>
<dbReference type="InterPro" id="IPR058678">
    <property type="entry name" value="ARM_PUB"/>
</dbReference>
<dbReference type="PROSITE" id="PS50072">
    <property type="entry name" value="CSA_PPIASE_2"/>
    <property type="match status" value="1"/>
</dbReference>
<feature type="compositionally biased region" description="Low complexity" evidence="6">
    <location>
        <begin position="273"/>
        <end position="283"/>
    </location>
</feature>
<dbReference type="InterPro" id="IPR016024">
    <property type="entry name" value="ARM-type_fold"/>
</dbReference>
<proteinExistence type="inferred from homology"/>
<feature type="compositionally biased region" description="Low complexity" evidence="6">
    <location>
        <begin position="661"/>
        <end position="672"/>
    </location>
</feature>
<dbReference type="GO" id="GO:0016018">
    <property type="term" value="F:cyclosporin A binding"/>
    <property type="evidence" value="ECO:0000318"/>
    <property type="project" value="GO_Central"/>
</dbReference>
<keyword evidence="4" id="KW-0697">Rotamase</keyword>
<evidence type="ECO:0000256" key="1">
    <source>
        <dbReference type="ARBA" id="ARBA00000971"/>
    </source>
</evidence>
<dbReference type="InterPro" id="IPR029000">
    <property type="entry name" value="Cyclophilin-like_dom_sf"/>
</dbReference>
<evidence type="ECO:0000256" key="6">
    <source>
        <dbReference type="SAM" id="MobiDB-lite"/>
    </source>
</evidence>
<evidence type="ECO:0000259" key="7">
    <source>
        <dbReference type="PROSITE" id="PS50072"/>
    </source>
</evidence>
<feature type="compositionally biased region" description="Basic and acidic residues" evidence="6">
    <location>
        <begin position="212"/>
        <end position="224"/>
    </location>
</feature>
<organism evidence="8 9">
    <name type="scientific">Lactuca sativa</name>
    <name type="common">Garden lettuce</name>
    <dbReference type="NCBI Taxonomy" id="4236"/>
    <lineage>
        <taxon>Eukaryota</taxon>
        <taxon>Viridiplantae</taxon>
        <taxon>Streptophyta</taxon>
        <taxon>Embryophyta</taxon>
        <taxon>Tracheophyta</taxon>
        <taxon>Spermatophyta</taxon>
        <taxon>Magnoliopsida</taxon>
        <taxon>eudicotyledons</taxon>
        <taxon>Gunneridae</taxon>
        <taxon>Pentapetalae</taxon>
        <taxon>asterids</taxon>
        <taxon>campanulids</taxon>
        <taxon>Asterales</taxon>
        <taxon>Asteraceae</taxon>
        <taxon>Cichorioideae</taxon>
        <taxon>Cichorieae</taxon>
        <taxon>Lactucinae</taxon>
        <taxon>Lactuca</taxon>
    </lineage>
</organism>
<comment type="catalytic activity">
    <reaction evidence="1">
        <text>[protein]-peptidylproline (omega=180) = [protein]-peptidylproline (omega=0)</text>
        <dbReference type="Rhea" id="RHEA:16237"/>
        <dbReference type="Rhea" id="RHEA-COMP:10747"/>
        <dbReference type="Rhea" id="RHEA-COMP:10748"/>
        <dbReference type="ChEBI" id="CHEBI:83833"/>
        <dbReference type="ChEBI" id="CHEBI:83834"/>
        <dbReference type="EC" id="5.2.1.8"/>
    </reaction>
</comment>
<dbReference type="InterPro" id="IPR011989">
    <property type="entry name" value="ARM-like"/>
</dbReference>
<dbReference type="SUPFAM" id="SSF48371">
    <property type="entry name" value="ARM repeat"/>
    <property type="match status" value="1"/>
</dbReference>
<dbReference type="Gene3D" id="2.40.100.10">
    <property type="entry name" value="Cyclophilin-like"/>
    <property type="match status" value="1"/>
</dbReference>
<evidence type="ECO:0000256" key="5">
    <source>
        <dbReference type="ARBA" id="ARBA00023235"/>
    </source>
</evidence>
<comment type="caution">
    <text evidence="8">The sequence shown here is derived from an EMBL/GenBank/DDBJ whole genome shotgun (WGS) entry which is preliminary data.</text>
</comment>
<protein>
    <recommendedName>
        <fullName evidence="3">peptidylprolyl isomerase</fullName>
        <ecNumber evidence="3">5.2.1.8</ecNumber>
    </recommendedName>
</protein>
<feature type="compositionally biased region" description="Basic and acidic residues" evidence="6">
    <location>
        <begin position="613"/>
        <end position="637"/>
    </location>
</feature>
<dbReference type="EMBL" id="NBSK02000001">
    <property type="protein sequence ID" value="KAJ0227203.1"/>
    <property type="molecule type" value="Genomic_DNA"/>
</dbReference>
<feature type="compositionally biased region" description="Basic and acidic residues" evidence="6">
    <location>
        <begin position="381"/>
        <end position="396"/>
    </location>
</feature>
<sequence>MCRKSALRNAGLIGPKYKEDEQEEPICILGYGDPVERMLFSDTVPKTAENFRALCTGEKGNSQKTGKPLHYKGSFFHRIIKGSMAQGGDFYKRDGSYGESIYGGKFPDESSKLKHDAPGLLTMAIADRDSRGSLFNVTFGANRHLDRKYVIFGKLVQGLDVLKKIENVGDEDGMPTVTVKIIYCGEVNESENQSSVSVFDVFIDKKAASKLKSGKDVSSEVHSHEVKRKGKHKKSSKDKRKKRKRYSSSDSDSSSDMESDSSDSDSDSDSDDSSSSSSDVSSSSDDRRKRKKRSRKDRHKRGKRKDKKREKKRRRRDKKSKRKSKRVSGSGSESSSESEHASEDNNGDVKKRNRKHNNSNNKSPTAEFEDGKTGDAFAFDGHVKEEEGEYPKENGGDRPSNGVDLAKADIVDDHLGNSRSRSKSPPRRELSKSMSISPRRSQSVSGTPPRRAPSRSPVRSESSSKSPVRSISRSPVRGKNVRSITPSPSPPRRSVSRSPLRTSSRKSSRKSVSRSPVRSSRRSYSRSPVRSSKRSLSRSSGRPPLRRSPSRSPVRPPMRGGRRSYSRSPVGGRRAARSPERSLSRSASPDGSPKRIRRGRGFSNRFSYARRYHSPDRSPVRSYRYRSDRDRDRDRYSSYRRRSPLRDRSPPRYRGRRSRTRSPSVSRSPVPVRYRRRYSRSRSPVETSRYRPSPPVERRRAPRSRTPHSQSRSPYERRSSPSPSPRRSVKSKSKSKSPSRSRSMSRSRSRSSSGSPPGKKGLVSYGDGSPDSQKGYFGLRQQQATCRRRISGTLAEVCFSILRRYDHCRFLHSTMITKKHPSPFLNPTGNINDIDRNVLCNVLHIKQCSKASQYMVKFTKQRHWNHQTSMSLPFISFFIFSNIIGIRHSFFVTTAFVMALAAGKLWDTISECISQIQSDCDDEAKERALQTLVSITKASPPHRNLVMQNQEAIPALLSLLKSSSRALERLSLSILFNLSLNPNLKSTLADMATIQHLNTVILSRGSLESSKLAASLICSLAMLDKNKAVFGVANTIQALLKGVSRPNSPVTHHLLSSLAELVHFHGNCTLAVRSGAVGVLLRIVENKDSEDLCGTALSILGLLAKFDEGLKALTNTPSIVSRMLDVLKGRSMLNNEGAAEVLLRVFDESEECLRDAIGLPDFMYTLAELSVRGSTRAREKASLLLRKLEANESYVDDDLVFLKW</sequence>
<dbReference type="FunFam" id="2.40.100.10:FF:000025">
    <property type="entry name" value="Peptidyl-prolyl cis-trans isomerase CYP19-2"/>
    <property type="match status" value="1"/>
</dbReference>
<evidence type="ECO:0000313" key="9">
    <source>
        <dbReference type="Proteomes" id="UP000235145"/>
    </source>
</evidence>
<dbReference type="EC" id="5.2.1.8" evidence="3"/>
<feature type="compositionally biased region" description="Basic residues" evidence="6">
    <location>
        <begin position="288"/>
        <end position="326"/>
    </location>
</feature>
<dbReference type="AlphaFoldDB" id="A0A9R1WN83"/>
<reference evidence="8 9" key="1">
    <citation type="journal article" date="2017" name="Nat. Commun.">
        <title>Genome assembly with in vitro proximity ligation data and whole-genome triplication in lettuce.</title>
        <authorList>
            <person name="Reyes-Chin-Wo S."/>
            <person name="Wang Z."/>
            <person name="Yang X."/>
            <person name="Kozik A."/>
            <person name="Arikit S."/>
            <person name="Song C."/>
            <person name="Xia L."/>
            <person name="Froenicke L."/>
            <person name="Lavelle D.O."/>
            <person name="Truco M.J."/>
            <person name="Xia R."/>
            <person name="Zhu S."/>
            <person name="Xu C."/>
            <person name="Xu H."/>
            <person name="Xu X."/>
            <person name="Cox K."/>
            <person name="Korf I."/>
            <person name="Meyers B.C."/>
            <person name="Michelmore R.W."/>
        </authorList>
    </citation>
    <scope>NUCLEOTIDE SEQUENCE [LARGE SCALE GENOMIC DNA]</scope>
    <source>
        <strain evidence="9">cv. Salinas</strain>
        <tissue evidence="8">Seedlings</tissue>
    </source>
</reference>
<keyword evidence="9" id="KW-1185">Reference proteome</keyword>
<evidence type="ECO:0000256" key="2">
    <source>
        <dbReference type="ARBA" id="ARBA00007365"/>
    </source>
</evidence>
<feature type="compositionally biased region" description="Polar residues" evidence="6">
    <location>
        <begin position="434"/>
        <end position="446"/>
    </location>
</feature>
<feature type="compositionally biased region" description="Basic residues" evidence="6">
    <location>
        <begin position="503"/>
        <end position="512"/>
    </location>
</feature>
<feature type="compositionally biased region" description="Low complexity" evidence="6">
    <location>
        <begin position="454"/>
        <end position="502"/>
    </location>
</feature>
<dbReference type="InterPro" id="IPR002130">
    <property type="entry name" value="Cyclophilin-type_PPIase_dom"/>
</dbReference>
<dbReference type="SUPFAM" id="SSF50891">
    <property type="entry name" value="Cyclophilin-like"/>
    <property type="match status" value="1"/>
</dbReference>
<dbReference type="GO" id="GO:0003755">
    <property type="term" value="F:peptidyl-prolyl cis-trans isomerase activity"/>
    <property type="evidence" value="ECO:0000318"/>
    <property type="project" value="GO_Central"/>
</dbReference>
<dbReference type="Pfam" id="PF25598">
    <property type="entry name" value="ARM_PUB"/>
    <property type="match status" value="1"/>
</dbReference>
<dbReference type="Pfam" id="PF00160">
    <property type="entry name" value="Pro_isomerase"/>
    <property type="match status" value="1"/>
</dbReference>
<dbReference type="PANTHER" id="PTHR11071:SF561">
    <property type="entry name" value="PEPTIDYL-PROLYL CIS-TRANS ISOMERASE D-RELATED"/>
    <property type="match status" value="1"/>
</dbReference>
<feature type="compositionally biased region" description="Acidic residues" evidence="6">
    <location>
        <begin position="253"/>
        <end position="272"/>
    </location>
</feature>
<dbReference type="GO" id="GO:0005737">
    <property type="term" value="C:cytoplasm"/>
    <property type="evidence" value="ECO:0000318"/>
    <property type="project" value="GO_Central"/>
</dbReference>
<feature type="compositionally biased region" description="Basic and acidic residues" evidence="6">
    <location>
        <begin position="337"/>
        <end position="350"/>
    </location>
</feature>
<feature type="compositionally biased region" description="Low complexity" evidence="6">
    <location>
        <begin position="550"/>
        <end position="559"/>
    </location>
</feature>
<keyword evidence="5" id="KW-0413">Isomerase</keyword>
<feature type="compositionally biased region" description="Basic residues" evidence="6">
    <location>
        <begin position="225"/>
        <end position="246"/>
    </location>
</feature>
<dbReference type="PANTHER" id="PTHR11071">
    <property type="entry name" value="PEPTIDYL-PROLYL CIS-TRANS ISOMERASE"/>
    <property type="match status" value="1"/>
</dbReference>
<feature type="compositionally biased region" description="Basic residues" evidence="6">
    <location>
        <begin position="727"/>
        <end position="749"/>
    </location>
</feature>
<evidence type="ECO:0000256" key="3">
    <source>
        <dbReference type="ARBA" id="ARBA00013194"/>
    </source>
</evidence>
<dbReference type="PRINTS" id="PR00153">
    <property type="entry name" value="CSAPPISMRASE"/>
</dbReference>
<dbReference type="GO" id="GO:0006457">
    <property type="term" value="P:protein folding"/>
    <property type="evidence" value="ECO:0000318"/>
    <property type="project" value="GO_Central"/>
</dbReference>
<feature type="domain" description="PPIase cyclophilin-type" evidence="7">
    <location>
        <begin position="39"/>
        <end position="186"/>
    </location>
</feature>
<evidence type="ECO:0000313" key="8">
    <source>
        <dbReference type="EMBL" id="KAJ0227203.1"/>
    </source>
</evidence>
<feature type="compositionally biased region" description="Basic and acidic residues" evidence="6">
    <location>
        <begin position="406"/>
        <end position="416"/>
    </location>
</feature>
<comment type="similarity">
    <text evidence="2">Belongs to the cyclophilin-type PPIase family.</text>
</comment>
<feature type="region of interest" description="Disordered" evidence="6">
    <location>
        <begin position="212"/>
        <end position="776"/>
    </location>
</feature>
<gene>
    <name evidence="8" type="ORF">LSAT_V11C100017640</name>
</gene>
<dbReference type="Gene3D" id="1.25.10.10">
    <property type="entry name" value="Leucine-rich Repeat Variant"/>
    <property type="match status" value="1"/>
</dbReference>
<evidence type="ECO:0000256" key="4">
    <source>
        <dbReference type="ARBA" id="ARBA00023110"/>
    </source>
</evidence>
<feature type="compositionally biased region" description="Basic residues" evidence="6">
    <location>
        <begin position="651"/>
        <end position="660"/>
    </location>
</feature>